<feature type="transmembrane region" description="Helical" evidence="2">
    <location>
        <begin position="46"/>
        <end position="63"/>
    </location>
</feature>
<evidence type="ECO:0000313" key="4">
    <source>
        <dbReference type="Proteomes" id="UP000193006"/>
    </source>
</evidence>
<gene>
    <name evidence="3" type="ORF">BkAM31D_13910</name>
</gene>
<evidence type="ECO:0000256" key="1">
    <source>
        <dbReference type="SAM" id="Coils"/>
    </source>
</evidence>
<proteinExistence type="predicted"/>
<evidence type="ECO:0000313" key="3">
    <source>
        <dbReference type="EMBL" id="ARK30846.1"/>
    </source>
</evidence>
<keyword evidence="1" id="KW-0175">Coiled coil</keyword>
<keyword evidence="2" id="KW-0472">Membrane</keyword>
<dbReference type="RefSeq" id="WP_066149806.1">
    <property type="nucleotide sequence ID" value="NZ_CP020814.1"/>
</dbReference>
<keyword evidence="2" id="KW-1133">Transmembrane helix</keyword>
<evidence type="ECO:0000256" key="2">
    <source>
        <dbReference type="SAM" id="Phobius"/>
    </source>
</evidence>
<dbReference type="KEGG" id="bkw:BkAM31D_13910"/>
<name>A0A1X9MBQ9_9BACI</name>
<organism evidence="3 4">
    <name type="scientific">Halalkalibacter krulwichiae</name>
    <dbReference type="NCBI Taxonomy" id="199441"/>
    <lineage>
        <taxon>Bacteria</taxon>
        <taxon>Bacillati</taxon>
        <taxon>Bacillota</taxon>
        <taxon>Bacilli</taxon>
        <taxon>Bacillales</taxon>
        <taxon>Bacillaceae</taxon>
        <taxon>Halalkalibacter</taxon>
    </lineage>
</organism>
<sequence>MRQKQKQVRKKITNVFNSNSIINKGILLVCIALSVVVIYNVVQSEVFFRSFVVLFLIGATYYLNRKINQLKGIPQQEQNLVVEEKIEDQQTQIFEKTVTEKEQQLEKIDLDRTQMLEELFTKAELNDLEKQTYRERIKQKESERSDLVQDLLIVKGKLQQAVLETKKYFVKADPMKEIAASIESDKLEHANMASLNKEVQLVISSSLSEQTVQALLKGNYVDEEYNLTRSGYKALVKTLQNK</sequence>
<dbReference type="STRING" id="199441.BkAM31D_13910"/>
<keyword evidence="4" id="KW-1185">Reference proteome</keyword>
<feature type="coiled-coil region" evidence="1">
    <location>
        <begin position="98"/>
        <end position="150"/>
    </location>
</feature>
<feature type="transmembrane region" description="Helical" evidence="2">
    <location>
        <begin position="21"/>
        <end position="40"/>
    </location>
</feature>
<dbReference type="Proteomes" id="UP000193006">
    <property type="component" value="Chromosome"/>
</dbReference>
<reference evidence="3 4" key="1">
    <citation type="submission" date="2017-04" db="EMBL/GenBank/DDBJ databases">
        <title>Bacillus krulwichiae AM31D Genome sequencing and assembly.</title>
        <authorList>
            <person name="Krulwich T.A."/>
            <person name="Anastor L."/>
            <person name="Ehrlich R."/>
            <person name="Ehrlich G.D."/>
            <person name="Janto B."/>
        </authorList>
    </citation>
    <scope>NUCLEOTIDE SEQUENCE [LARGE SCALE GENOMIC DNA]</scope>
    <source>
        <strain evidence="3 4">AM31D</strain>
    </source>
</reference>
<dbReference type="AlphaFoldDB" id="A0A1X9MBQ9"/>
<accession>A0A1X9MBQ9</accession>
<dbReference type="EMBL" id="CP020814">
    <property type="protein sequence ID" value="ARK30846.1"/>
    <property type="molecule type" value="Genomic_DNA"/>
</dbReference>
<protein>
    <submittedName>
        <fullName evidence="3">Uncharacterized protein</fullName>
    </submittedName>
</protein>
<keyword evidence="2" id="KW-0812">Transmembrane</keyword>